<keyword evidence="2" id="KW-0813">Transport</keyword>
<evidence type="ECO:0000313" key="11">
    <source>
        <dbReference type="Proteomes" id="UP001499993"/>
    </source>
</evidence>
<dbReference type="EMBL" id="BAABIK010000001">
    <property type="protein sequence ID" value="GAA4925846.1"/>
    <property type="molecule type" value="Genomic_DNA"/>
</dbReference>
<gene>
    <name evidence="10" type="ORF">GCM10023224_00580</name>
</gene>
<dbReference type="SUPFAM" id="SSF160240">
    <property type="entry name" value="Cation efflux protein cytoplasmic domain-like"/>
    <property type="match status" value="1"/>
</dbReference>
<keyword evidence="4 7" id="KW-1133">Transmembrane helix</keyword>
<feature type="transmembrane region" description="Helical" evidence="7">
    <location>
        <begin position="197"/>
        <end position="220"/>
    </location>
</feature>
<proteinExistence type="predicted"/>
<reference evidence="11" key="1">
    <citation type="journal article" date="2019" name="Int. J. Syst. Evol. Microbiol.">
        <title>The Global Catalogue of Microorganisms (GCM) 10K type strain sequencing project: providing services to taxonomists for standard genome sequencing and annotation.</title>
        <authorList>
            <consortium name="The Broad Institute Genomics Platform"/>
            <consortium name="The Broad Institute Genome Sequencing Center for Infectious Disease"/>
            <person name="Wu L."/>
            <person name="Ma J."/>
        </authorList>
    </citation>
    <scope>NUCLEOTIDE SEQUENCE [LARGE SCALE GENOMIC DNA]</scope>
    <source>
        <strain evidence="11">JCM 18123</strain>
    </source>
</reference>
<evidence type="ECO:0000259" key="9">
    <source>
        <dbReference type="Pfam" id="PF16916"/>
    </source>
</evidence>
<dbReference type="InterPro" id="IPR027470">
    <property type="entry name" value="Cation_efflux_CTD"/>
</dbReference>
<accession>A0ABP9G5B4</accession>
<dbReference type="SUPFAM" id="SSF161111">
    <property type="entry name" value="Cation efflux protein transmembrane domain-like"/>
    <property type="match status" value="1"/>
</dbReference>
<feature type="transmembrane region" description="Helical" evidence="7">
    <location>
        <begin position="159"/>
        <end position="185"/>
    </location>
</feature>
<dbReference type="Pfam" id="PF01545">
    <property type="entry name" value="Cation_efflux"/>
    <property type="match status" value="1"/>
</dbReference>
<evidence type="ECO:0000313" key="10">
    <source>
        <dbReference type="EMBL" id="GAA4925846.1"/>
    </source>
</evidence>
<dbReference type="Pfam" id="PF16916">
    <property type="entry name" value="ZT_dimer"/>
    <property type="match status" value="1"/>
</dbReference>
<evidence type="ECO:0000259" key="8">
    <source>
        <dbReference type="Pfam" id="PF01545"/>
    </source>
</evidence>
<evidence type="ECO:0000256" key="7">
    <source>
        <dbReference type="SAM" id="Phobius"/>
    </source>
</evidence>
<dbReference type="Proteomes" id="UP001499993">
    <property type="component" value="Unassembled WGS sequence"/>
</dbReference>
<comment type="caution">
    <text evidence="10">The sequence shown here is derived from an EMBL/GenBank/DDBJ whole genome shotgun (WGS) entry which is preliminary data.</text>
</comment>
<feature type="domain" description="Cation efflux protein cytoplasmic" evidence="9">
    <location>
        <begin position="224"/>
        <end position="297"/>
    </location>
</feature>
<feature type="compositionally biased region" description="Gly residues" evidence="6">
    <location>
        <begin position="317"/>
        <end position="331"/>
    </location>
</feature>
<dbReference type="InterPro" id="IPR040177">
    <property type="entry name" value="SLC30A9"/>
</dbReference>
<dbReference type="PANTHER" id="PTHR13414">
    <property type="entry name" value="HUEL-CATION TRANSPORTER"/>
    <property type="match status" value="1"/>
</dbReference>
<organism evidence="10 11">
    <name type="scientific">Streptomonospora halophila</name>
    <dbReference type="NCBI Taxonomy" id="427369"/>
    <lineage>
        <taxon>Bacteria</taxon>
        <taxon>Bacillati</taxon>
        <taxon>Actinomycetota</taxon>
        <taxon>Actinomycetes</taxon>
        <taxon>Streptosporangiales</taxon>
        <taxon>Nocardiopsidaceae</taxon>
        <taxon>Streptomonospora</taxon>
    </lineage>
</organism>
<dbReference type="PANTHER" id="PTHR13414:SF9">
    <property type="entry name" value="PROTON-COUPLED ZINC ANTIPORTER SLC30A9, MITOCHONDRIAL"/>
    <property type="match status" value="1"/>
</dbReference>
<feature type="region of interest" description="Disordered" evidence="6">
    <location>
        <begin position="306"/>
        <end position="331"/>
    </location>
</feature>
<evidence type="ECO:0000256" key="4">
    <source>
        <dbReference type="ARBA" id="ARBA00022989"/>
    </source>
</evidence>
<keyword evidence="3 7" id="KW-0812">Transmembrane</keyword>
<dbReference type="InterPro" id="IPR036837">
    <property type="entry name" value="Cation_efflux_CTD_sf"/>
</dbReference>
<dbReference type="InterPro" id="IPR002524">
    <property type="entry name" value="Cation_efflux"/>
</dbReference>
<dbReference type="InterPro" id="IPR058533">
    <property type="entry name" value="Cation_efflux_TM"/>
</dbReference>
<evidence type="ECO:0000256" key="3">
    <source>
        <dbReference type="ARBA" id="ARBA00022692"/>
    </source>
</evidence>
<dbReference type="NCBIfam" id="TIGR01297">
    <property type="entry name" value="CDF"/>
    <property type="match status" value="1"/>
</dbReference>
<name>A0ABP9G5B4_9ACTN</name>
<feature type="compositionally biased region" description="Low complexity" evidence="6">
    <location>
        <begin position="306"/>
        <end position="316"/>
    </location>
</feature>
<sequence>MSTEGSTKAIVAALAANLGIAVTKFVAFLLTGSSSMLAESIHSVADSGNQALLLVGGRRAKRRADPEHPFGYGQERYLYAFLVAIVLFSLGGLFALYEAWHKISEPHPIESWQWVPVAVLVVAIGLESMSLRTAVRESNAVRGNASWVRFVRRSKSPELPVVLLEDLGALLGLVFALVGVGLTLITGNGVWDGVGTAAIGLLLVVIAVVLAVEVKSLLIGESASPEDLRRVRESLVATPDVEAVIHMRTLHLGPEDLLVAVKIAVSTDDSAADVARAIDAAEERIREAVPIAGHIYIEPDLLRAGAPADPAAPDAPAGGGGTGGGDAPSAG</sequence>
<feature type="transmembrane region" description="Helical" evidence="7">
    <location>
        <begin position="77"/>
        <end position="100"/>
    </location>
</feature>
<dbReference type="Gene3D" id="1.20.1510.10">
    <property type="entry name" value="Cation efflux protein transmembrane domain"/>
    <property type="match status" value="1"/>
</dbReference>
<keyword evidence="5 7" id="KW-0472">Membrane</keyword>
<feature type="transmembrane region" description="Helical" evidence="7">
    <location>
        <begin position="112"/>
        <end position="129"/>
    </location>
</feature>
<feature type="domain" description="Cation efflux protein transmembrane" evidence="8">
    <location>
        <begin position="11"/>
        <end position="218"/>
    </location>
</feature>
<feature type="transmembrane region" description="Helical" evidence="7">
    <location>
        <begin position="9"/>
        <end position="30"/>
    </location>
</feature>
<comment type="subcellular location">
    <subcellularLocation>
        <location evidence="1">Membrane</location>
        <topology evidence="1">Multi-pass membrane protein</topology>
    </subcellularLocation>
</comment>
<dbReference type="RefSeq" id="WP_345554931.1">
    <property type="nucleotide sequence ID" value="NZ_BAABIK010000001.1"/>
</dbReference>
<evidence type="ECO:0000256" key="1">
    <source>
        <dbReference type="ARBA" id="ARBA00004141"/>
    </source>
</evidence>
<evidence type="ECO:0000256" key="6">
    <source>
        <dbReference type="SAM" id="MobiDB-lite"/>
    </source>
</evidence>
<dbReference type="Gene3D" id="3.30.70.1350">
    <property type="entry name" value="Cation efflux protein, cytoplasmic domain"/>
    <property type="match status" value="1"/>
</dbReference>
<evidence type="ECO:0000256" key="2">
    <source>
        <dbReference type="ARBA" id="ARBA00022448"/>
    </source>
</evidence>
<evidence type="ECO:0000256" key="5">
    <source>
        <dbReference type="ARBA" id="ARBA00023136"/>
    </source>
</evidence>
<protein>
    <submittedName>
        <fullName evidence="10">Cation diffusion facilitator family transporter</fullName>
    </submittedName>
</protein>
<dbReference type="InterPro" id="IPR027469">
    <property type="entry name" value="Cation_efflux_TMD_sf"/>
</dbReference>
<keyword evidence="11" id="KW-1185">Reference proteome</keyword>